<evidence type="ECO:0000313" key="2">
    <source>
        <dbReference type="EMBL" id="ADJ13922.1"/>
    </source>
</evidence>
<dbReference type="Proteomes" id="UP000000390">
    <property type="component" value="Chromosome"/>
</dbReference>
<protein>
    <recommendedName>
        <fullName evidence="4">Glycosyltransferase RgtA/B/C/D-like domain-containing protein</fullName>
    </recommendedName>
</protein>
<dbReference type="PATRIC" id="fig|795797.18.peg.535"/>
<keyword evidence="1" id="KW-0472">Membrane</keyword>
<dbReference type="KEGG" id="hje:HacjB3_02645"/>
<organism evidence="2 3">
    <name type="scientific">Halalkalicoccus jeotgali (strain DSM 18796 / CECT 7217 / JCM 14584 / KCTC 4019 / B3)</name>
    <dbReference type="NCBI Taxonomy" id="795797"/>
    <lineage>
        <taxon>Archaea</taxon>
        <taxon>Methanobacteriati</taxon>
        <taxon>Methanobacteriota</taxon>
        <taxon>Stenosarchaea group</taxon>
        <taxon>Halobacteria</taxon>
        <taxon>Halobacteriales</taxon>
        <taxon>Halococcaceae</taxon>
        <taxon>Halalkalicoccus</taxon>
    </lineage>
</organism>
<name>D8J6P5_HALJB</name>
<feature type="transmembrane region" description="Helical" evidence="1">
    <location>
        <begin position="27"/>
        <end position="45"/>
    </location>
</feature>
<evidence type="ECO:0008006" key="4">
    <source>
        <dbReference type="Google" id="ProtNLM"/>
    </source>
</evidence>
<evidence type="ECO:0000313" key="3">
    <source>
        <dbReference type="Proteomes" id="UP000000390"/>
    </source>
</evidence>
<dbReference type="HOGENOM" id="CLU_1860643_0_0_2"/>
<proteinExistence type="predicted"/>
<reference evidence="2 3" key="1">
    <citation type="journal article" date="2010" name="J. Bacteriol.">
        <title>Complete genome sequence of Halalkalicoccus jeotgali B3(T), an extremely halophilic archaeon.</title>
        <authorList>
            <person name="Roh S.W."/>
            <person name="Nam Y.D."/>
            <person name="Nam S.H."/>
            <person name="Choi S.H."/>
            <person name="Park H.S."/>
            <person name="Bae J.W."/>
        </authorList>
    </citation>
    <scope>NUCLEOTIDE SEQUENCE [LARGE SCALE GENOMIC DNA]</scope>
    <source>
        <strain evidence="3">DSM 18796 / CECT 7217 / JCM 14584 / KCTC 4019 / B3</strain>
    </source>
</reference>
<dbReference type="OrthoDB" id="242465at2157"/>
<dbReference type="AlphaFoldDB" id="D8J6P5"/>
<dbReference type="RefSeq" id="WP_013199353.1">
    <property type="nucleotide sequence ID" value="NC_014297.1"/>
</dbReference>
<keyword evidence="1" id="KW-0812">Transmembrane</keyword>
<keyword evidence="1" id="KW-1133">Transmembrane helix</keyword>
<dbReference type="GeneID" id="41371811"/>
<dbReference type="STRING" id="795797.HacjB3_02645"/>
<sequence>MAEEYDSQKHEESQALTISALLEDERVWLTVALLAGSIVVASYYLTHPYPAYATALFPHMAEVVLENGYRRPEIIPHYTEGGLPFAYPPLMFYVMAVLIDFGIDPFHLIRIVPGIASVLALIPYFYLSREFLSVRQA</sequence>
<accession>D8J6P5</accession>
<evidence type="ECO:0000256" key="1">
    <source>
        <dbReference type="SAM" id="Phobius"/>
    </source>
</evidence>
<gene>
    <name evidence="2" type="ordered locus">HacjB3_02645</name>
</gene>
<feature type="transmembrane region" description="Helical" evidence="1">
    <location>
        <begin position="107"/>
        <end position="127"/>
    </location>
</feature>
<dbReference type="EMBL" id="CP002062">
    <property type="protein sequence ID" value="ADJ13922.1"/>
    <property type="molecule type" value="Genomic_DNA"/>
</dbReference>